<feature type="transmembrane region" description="Helical" evidence="1">
    <location>
        <begin position="308"/>
        <end position="334"/>
    </location>
</feature>
<feature type="transmembrane region" description="Helical" evidence="1">
    <location>
        <begin position="474"/>
        <end position="498"/>
    </location>
</feature>
<accession>A0A2A7B708</accession>
<feature type="transmembrane region" description="Helical" evidence="1">
    <location>
        <begin position="430"/>
        <end position="454"/>
    </location>
</feature>
<evidence type="ECO:0000256" key="1">
    <source>
        <dbReference type="SAM" id="Phobius"/>
    </source>
</evidence>
<evidence type="ECO:0000313" key="2">
    <source>
        <dbReference type="EMBL" id="PDX87194.1"/>
    </source>
</evidence>
<feature type="transmembrane region" description="Helical" evidence="1">
    <location>
        <begin position="40"/>
        <end position="64"/>
    </location>
</feature>
<dbReference type="OrthoDB" id="138672at2"/>
<feature type="transmembrane region" description="Helical" evidence="1">
    <location>
        <begin position="354"/>
        <end position="374"/>
    </location>
</feature>
<dbReference type="Proteomes" id="UP000220904">
    <property type="component" value="Unassembled WGS sequence"/>
</dbReference>
<sequence>MDTETRCLFRALFRKQLREQGAFLVRSASTGRHRTRAGRLAFGALYGGIVLLVMGSFFSLAWPLGELLLPAGQEALYFLTMELLALAVGVFAGAFSSYGSLFQARDNDLLLAMPIPPWMIFAVRMSGLYAMCLFYLLLLWVPAEVVYGLYAASPLGGLLSAVPMALVLAGAATLLAALLGWVVALCTARAAHKTLVTVAATLGLAVVYGLAYQRGMALLEQVLGQAARGENNTALTGAGRFLGGAACGEPLLLLVLAVGIVLLCAALGRALSEPYLTLMTTRRGAVKRTRARLARRSSLRRTLLRRELLHLGSSASYLLNCAMGSLALLLLSGAMGYKADALRALAARLPARELGAVLLTFTVVLVAGMNLLTVPSVSLEGEQLWQLQSLPVTPWQVLRAKLDLHLLVTLPPALLCLACGLVLLRAPWTSALLASLLVTLDVVFTAAAGLMLGVAMPRFHWTSEMAVIKQNPSVLLALLVNWAAGFMLGVGVLVLAQFVPVEAAWMAALGILALADGAALRWLKTKGAERLRRL</sequence>
<dbReference type="EMBL" id="NOUV01000011">
    <property type="protein sequence ID" value="PDX87194.1"/>
    <property type="molecule type" value="Genomic_DNA"/>
</dbReference>
<keyword evidence="1" id="KW-0812">Transmembrane</keyword>
<name>A0A2A7B708_9FIRM</name>
<feature type="transmembrane region" description="Helical" evidence="1">
    <location>
        <begin position="404"/>
        <end position="424"/>
    </location>
</feature>
<feature type="transmembrane region" description="Helical" evidence="1">
    <location>
        <begin position="161"/>
        <end position="183"/>
    </location>
</feature>
<feature type="transmembrane region" description="Helical" evidence="1">
    <location>
        <begin position="76"/>
        <end position="98"/>
    </location>
</feature>
<evidence type="ECO:0000313" key="3">
    <source>
        <dbReference type="Proteomes" id="UP000220904"/>
    </source>
</evidence>
<feature type="transmembrane region" description="Helical" evidence="1">
    <location>
        <begin position="251"/>
        <end position="272"/>
    </location>
</feature>
<comment type="caution">
    <text evidence="2">The sequence shown here is derived from an EMBL/GenBank/DDBJ whole genome shotgun (WGS) entry which is preliminary data.</text>
</comment>
<feature type="transmembrane region" description="Helical" evidence="1">
    <location>
        <begin position="195"/>
        <end position="212"/>
    </location>
</feature>
<gene>
    <name evidence="2" type="ORF">CHR60_05450</name>
</gene>
<keyword evidence="1" id="KW-1133">Transmembrane helix</keyword>
<feature type="transmembrane region" description="Helical" evidence="1">
    <location>
        <begin position="504"/>
        <end position="523"/>
    </location>
</feature>
<dbReference type="RefSeq" id="WP_097792086.1">
    <property type="nucleotide sequence ID" value="NZ_NOUV01000011.1"/>
</dbReference>
<dbReference type="AlphaFoldDB" id="A0A2A7B708"/>
<reference evidence="2 3" key="1">
    <citation type="journal article" date="2017" name="Front. Microbiol.">
        <title>New Insights into the Diversity of the Genus Faecalibacterium.</title>
        <authorList>
            <person name="Benevides L."/>
            <person name="Burman S."/>
            <person name="Martin R."/>
            <person name="Robert V."/>
            <person name="Thomas M."/>
            <person name="Miquel S."/>
            <person name="Chain F."/>
            <person name="Sokol H."/>
            <person name="Bermudez-Humaran L.G."/>
            <person name="Morrison M."/>
            <person name="Langella P."/>
            <person name="Azevedo V.A."/>
            <person name="Chatel J.M."/>
            <person name="Soares S."/>
        </authorList>
    </citation>
    <scope>NUCLEOTIDE SEQUENCE [LARGE SCALE GENOMIC DNA]</scope>
    <source>
        <strain evidence="2 3">AHMP21</strain>
    </source>
</reference>
<proteinExistence type="predicted"/>
<keyword evidence="1" id="KW-0472">Membrane</keyword>
<protein>
    <submittedName>
        <fullName evidence="2">Uncharacterized protein</fullName>
    </submittedName>
</protein>
<organism evidence="2 3">
    <name type="scientific">Faecalibacterium prausnitzii</name>
    <dbReference type="NCBI Taxonomy" id="853"/>
    <lineage>
        <taxon>Bacteria</taxon>
        <taxon>Bacillati</taxon>
        <taxon>Bacillota</taxon>
        <taxon>Clostridia</taxon>
        <taxon>Eubacteriales</taxon>
        <taxon>Oscillospiraceae</taxon>
        <taxon>Faecalibacterium</taxon>
    </lineage>
</organism>
<feature type="transmembrane region" description="Helical" evidence="1">
    <location>
        <begin position="118"/>
        <end position="141"/>
    </location>
</feature>